<dbReference type="Pfam" id="PF12833">
    <property type="entry name" value="HTH_18"/>
    <property type="match status" value="1"/>
</dbReference>
<keyword evidence="3" id="KW-0804">Transcription</keyword>
<dbReference type="Gene3D" id="1.10.10.60">
    <property type="entry name" value="Homeodomain-like"/>
    <property type="match status" value="2"/>
</dbReference>
<name>A0A3B0SZ47_9ZZZZ</name>
<dbReference type="InterPro" id="IPR053142">
    <property type="entry name" value="PchR_regulatory_protein"/>
</dbReference>
<keyword evidence="1" id="KW-0805">Transcription regulation</keyword>
<sequence>FKNVGKLEIPQASASIMYTKEDHDFDLSIDKGSHLSSVTLHIRPDFLYDSFDINRRKMPAHLQDVVFGGKLRKHLYNFPLSPGIMNTIFDLLRMPYEGARRRVFTEAKSAELICRLFQEIEDDYEAVPVLATPAYTVREKIYDAQCIVVENYKSPPTINDLARMVGLNRSTLCAGFKEVFSVTIFEFRQGYRMGKARELLQDRNLRISQVAEMVGYEHATNFTVAFKKQFGTLPKALRAY</sequence>
<organism evidence="5">
    <name type="scientific">hydrothermal vent metagenome</name>
    <dbReference type="NCBI Taxonomy" id="652676"/>
    <lineage>
        <taxon>unclassified sequences</taxon>
        <taxon>metagenomes</taxon>
        <taxon>ecological metagenomes</taxon>
    </lineage>
</organism>
<dbReference type="SUPFAM" id="SSF46689">
    <property type="entry name" value="Homeodomain-like"/>
    <property type="match status" value="2"/>
</dbReference>
<dbReference type="EMBL" id="UOEJ01000237">
    <property type="protein sequence ID" value="VAW06367.1"/>
    <property type="molecule type" value="Genomic_DNA"/>
</dbReference>
<evidence type="ECO:0000256" key="2">
    <source>
        <dbReference type="ARBA" id="ARBA00023125"/>
    </source>
</evidence>
<dbReference type="PROSITE" id="PS01124">
    <property type="entry name" value="HTH_ARAC_FAMILY_2"/>
    <property type="match status" value="1"/>
</dbReference>
<protein>
    <recommendedName>
        <fullName evidence="4">HTH araC/xylS-type domain-containing protein</fullName>
    </recommendedName>
</protein>
<dbReference type="SMART" id="SM00342">
    <property type="entry name" value="HTH_ARAC"/>
    <property type="match status" value="1"/>
</dbReference>
<dbReference type="GO" id="GO:0043565">
    <property type="term" value="F:sequence-specific DNA binding"/>
    <property type="evidence" value="ECO:0007669"/>
    <property type="project" value="InterPro"/>
</dbReference>
<proteinExistence type="predicted"/>
<feature type="non-terminal residue" evidence="5">
    <location>
        <position position="1"/>
    </location>
</feature>
<keyword evidence="2" id="KW-0238">DNA-binding</keyword>
<dbReference type="InterPro" id="IPR009057">
    <property type="entry name" value="Homeodomain-like_sf"/>
</dbReference>
<evidence type="ECO:0000313" key="5">
    <source>
        <dbReference type="EMBL" id="VAW06367.1"/>
    </source>
</evidence>
<feature type="domain" description="HTH araC/xylS-type" evidence="4">
    <location>
        <begin position="142"/>
        <end position="240"/>
    </location>
</feature>
<reference evidence="5" key="1">
    <citation type="submission" date="2018-06" db="EMBL/GenBank/DDBJ databases">
        <authorList>
            <person name="Zhirakovskaya E."/>
        </authorList>
    </citation>
    <scope>NUCLEOTIDE SEQUENCE</scope>
</reference>
<dbReference type="PROSITE" id="PS00041">
    <property type="entry name" value="HTH_ARAC_FAMILY_1"/>
    <property type="match status" value="1"/>
</dbReference>
<dbReference type="InterPro" id="IPR018062">
    <property type="entry name" value="HTH_AraC-typ_CS"/>
</dbReference>
<dbReference type="InterPro" id="IPR020449">
    <property type="entry name" value="Tscrpt_reg_AraC-type_HTH"/>
</dbReference>
<evidence type="ECO:0000256" key="1">
    <source>
        <dbReference type="ARBA" id="ARBA00023015"/>
    </source>
</evidence>
<dbReference type="PRINTS" id="PR00032">
    <property type="entry name" value="HTHARAC"/>
</dbReference>
<accession>A0A3B0SZ47</accession>
<dbReference type="AlphaFoldDB" id="A0A3B0SZ47"/>
<dbReference type="GO" id="GO:0003700">
    <property type="term" value="F:DNA-binding transcription factor activity"/>
    <property type="evidence" value="ECO:0007669"/>
    <property type="project" value="InterPro"/>
</dbReference>
<gene>
    <name evidence="5" type="ORF">MNBD_ALPHA01-2037</name>
</gene>
<dbReference type="PANTHER" id="PTHR47893:SF1">
    <property type="entry name" value="REGULATORY PROTEIN PCHR"/>
    <property type="match status" value="1"/>
</dbReference>
<evidence type="ECO:0000256" key="3">
    <source>
        <dbReference type="ARBA" id="ARBA00023163"/>
    </source>
</evidence>
<dbReference type="InterPro" id="IPR018060">
    <property type="entry name" value="HTH_AraC"/>
</dbReference>
<evidence type="ECO:0000259" key="4">
    <source>
        <dbReference type="PROSITE" id="PS01124"/>
    </source>
</evidence>
<dbReference type="PANTHER" id="PTHR47893">
    <property type="entry name" value="REGULATORY PROTEIN PCHR"/>
    <property type="match status" value="1"/>
</dbReference>